<accession>A0A4R6WT69</accession>
<dbReference type="Pfam" id="PF07310">
    <property type="entry name" value="PAS_5"/>
    <property type="match status" value="1"/>
</dbReference>
<name>A0A4R6WT69_9PROT</name>
<reference evidence="1 2" key="1">
    <citation type="submission" date="2019-03" db="EMBL/GenBank/DDBJ databases">
        <title>Genomic Encyclopedia of Type Strains, Phase III (KMG-III): the genomes of soil and plant-associated and newly described type strains.</title>
        <authorList>
            <person name="Whitman W."/>
        </authorList>
    </citation>
    <scope>NUCLEOTIDE SEQUENCE [LARGE SCALE GENOMIC DNA]</scope>
    <source>
        <strain evidence="1 2">CGMCC 1.7660</strain>
    </source>
</reference>
<keyword evidence="2" id="KW-1185">Reference proteome</keyword>
<evidence type="ECO:0000313" key="2">
    <source>
        <dbReference type="Proteomes" id="UP000295783"/>
    </source>
</evidence>
<gene>
    <name evidence="1" type="ORF">A8950_2096</name>
</gene>
<sequence length="183" mass="20905">MEQIPETTRILERVPAHEGAEAAQIGECDERLISIYTYWNEKRGTRAMPGRPDIDPADLKAHLPLLCLIDVVPDARRYVYRLVGTREAEMRGRDPTGKAVAEAYYAERAGDTTDYLDRVLATGRPLLYRGTYHPLPTRTETGEVLFLPLSRDGHAVDMIMLYSHVLWLKDERRSPLVAMRRRA</sequence>
<organism evidence="1 2">
    <name type="scientific">Dongia mobilis</name>
    <dbReference type="NCBI Taxonomy" id="578943"/>
    <lineage>
        <taxon>Bacteria</taxon>
        <taxon>Pseudomonadati</taxon>
        <taxon>Pseudomonadota</taxon>
        <taxon>Alphaproteobacteria</taxon>
        <taxon>Rhodospirillales</taxon>
        <taxon>Dongiaceae</taxon>
        <taxon>Dongia</taxon>
    </lineage>
</organism>
<dbReference type="InterPro" id="IPR009922">
    <property type="entry name" value="DUF1457"/>
</dbReference>
<dbReference type="AlphaFoldDB" id="A0A4R6WT69"/>
<dbReference type="RefSeq" id="WP_166645107.1">
    <property type="nucleotide sequence ID" value="NZ_SNYW01000008.1"/>
</dbReference>
<dbReference type="Proteomes" id="UP000295783">
    <property type="component" value="Unassembled WGS sequence"/>
</dbReference>
<protein>
    <submittedName>
        <fullName evidence="1">PAS domain-containing protein</fullName>
    </submittedName>
</protein>
<proteinExistence type="predicted"/>
<comment type="caution">
    <text evidence="1">The sequence shown here is derived from an EMBL/GenBank/DDBJ whole genome shotgun (WGS) entry which is preliminary data.</text>
</comment>
<dbReference type="EMBL" id="SNYW01000008">
    <property type="protein sequence ID" value="TDQ82274.1"/>
    <property type="molecule type" value="Genomic_DNA"/>
</dbReference>
<evidence type="ECO:0000313" key="1">
    <source>
        <dbReference type="EMBL" id="TDQ82274.1"/>
    </source>
</evidence>